<keyword evidence="2" id="KW-0805">Transcription regulation</keyword>
<reference evidence="7" key="2">
    <citation type="submission" date="2025-09" db="UniProtKB">
        <authorList>
            <consortium name="Ensembl"/>
        </authorList>
    </citation>
    <scope>IDENTIFICATION</scope>
</reference>
<dbReference type="Ensembl" id="ENSCPRT00005017023.1">
    <property type="protein sequence ID" value="ENSCPRP00005014492.1"/>
    <property type="gene ID" value="ENSCPRG00005010211.1"/>
</dbReference>
<sequence length="220" mass="24535">MCPRCYLTCSTPGPLSPTGAGPRSRPQGGPRLPGKRSARRSHGAGRAAPAGGSARVSEPGLRRSRAAAHANQRLLRENQRLRAETRGLALENQELRCRLQLDEGEAESQVDETRLVTGSAESAALRLRAPLQQVQAQQSPFLMTSTWILMALTLQTLSLISCWASWTAWTQTCSYKTVTQSQPVWKSWKKIFMERNRIPYQLPPLPLWGPHQQSWKPLMN</sequence>
<proteinExistence type="predicted"/>
<evidence type="ECO:0000256" key="4">
    <source>
        <dbReference type="ARBA" id="ARBA00023163"/>
    </source>
</evidence>
<keyword evidence="3" id="KW-0238">DNA-binding</keyword>
<dbReference type="Proteomes" id="UP000594220">
    <property type="component" value="Unplaced"/>
</dbReference>
<accession>A0A7M4ETC5</accession>
<feature type="compositionally biased region" description="Basic residues" evidence="6">
    <location>
        <begin position="33"/>
        <end position="43"/>
    </location>
</feature>
<evidence type="ECO:0000256" key="5">
    <source>
        <dbReference type="ARBA" id="ARBA00023242"/>
    </source>
</evidence>
<dbReference type="PANTHER" id="PTHR46542:SF1">
    <property type="entry name" value="X-BOX BINDING PROTEIN 1"/>
    <property type="match status" value="1"/>
</dbReference>
<keyword evidence="8" id="KW-1185">Reference proteome</keyword>
<feature type="region of interest" description="Disordered" evidence="6">
    <location>
        <begin position="11"/>
        <end position="72"/>
    </location>
</feature>
<dbReference type="OMA" id="FLTKSTW"/>
<evidence type="ECO:0000313" key="7">
    <source>
        <dbReference type="Ensembl" id="ENSCPRP00005014492.1"/>
    </source>
</evidence>
<protein>
    <submittedName>
        <fullName evidence="7">X-box binding protein 1</fullName>
    </submittedName>
</protein>
<evidence type="ECO:0000256" key="3">
    <source>
        <dbReference type="ARBA" id="ARBA00023125"/>
    </source>
</evidence>
<keyword evidence="4" id="KW-0804">Transcription</keyword>
<dbReference type="GO" id="GO:0005634">
    <property type="term" value="C:nucleus"/>
    <property type="evidence" value="ECO:0007669"/>
    <property type="project" value="TreeGrafter"/>
</dbReference>
<feature type="compositionally biased region" description="Low complexity" evidence="6">
    <location>
        <begin position="44"/>
        <end position="55"/>
    </location>
</feature>
<name>A0A7M4ETC5_CROPO</name>
<keyword evidence="1" id="KW-0832">Ubl conjugation</keyword>
<dbReference type="GO" id="GO:0000981">
    <property type="term" value="F:DNA-binding transcription factor activity, RNA polymerase II-specific"/>
    <property type="evidence" value="ECO:0007669"/>
    <property type="project" value="TreeGrafter"/>
</dbReference>
<evidence type="ECO:0000256" key="1">
    <source>
        <dbReference type="ARBA" id="ARBA00022843"/>
    </source>
</evidence>
<dbReference type="GO" id="GO:0000977">
    <property type="term" value="F:RNA polymerase II transcription regulatory region sequence-specific DNA binding"/>
    <property type="evidence" value="ECO:0007669"/>
    <property type="project" value="TreeGrafter"/>
</dbReference>
<evidence type="ECO:0000256" key="6">
    <source>
        <dbReference type="SAM" id="MobiDB-lite"/>
    </source>
</evidence>
<gene>
    <name evidence="7" type="primary">XBP1</name>
</gene>
<reference evidence="7" key="1">
    <citation type="submission" date="2025-08" db="UniProtKB">
        <authorList>
            <consortium name="Ensembl"/>
        </authorList>
    </citation>
    <scope>IDENTIFICATION</scope>
</reference>
<keyword evidence="5" id="KW-0539">Nucleus</keyword>
<dbReference type="PANTHER" id="PTHR46542">
    <property type="entry name" value="X-BOX BINDING PROTEIN 1"/>
    <property type="match status" value="1"/>
</dbReference>
<dbReference type="AlphaFoldDB" id="A0A7M4ETC5"/>
<dbReference type="InterPro" id="IPR052470">
    <property type="entry name" value="ER_Stress-Reg_TF"/>
</dbReference>
<evidence type="ECO:0000313" key="8">
    <source>
        <dbReference type="Proteomes" id="UP000594220"/>
    </source>
</evidence>
<organism evidence="7 8">
    <name type="scientific">Crocodylus porosus</name>
    <name type="common">Saltwater crocodile</name>
    <name type="synonym">Estuarine crocodile</name>
    <dbReference type="NCBI Taxonomy" id="8502"/>
    <lineage>
        <taxon>Eukaryota</taxon>
        <taxon>Metazoa</taxon>
        <taxon>Chordata</taxon>
        <taxon>Craniata</taxon>
        <taxon>Vertebrata</taxon>
        <taxon>Euteleostomi</taxon>
        <taxon>Archelosauria</taxon>
        <taxon>Archosauria</taxon>
        <taxon>Crocodylia</taxon>
        <taxon>Longirostres</taxon>
        <taxon>Crocodylidae</taxon>
        <taxon>Crocodylus</taxon>
    </lineage>
</organism>
<dbReference type="GeneTree" id="ENSGT00390000017751"/>
<evidence type="ECO:0000256" key="2">
    <source>
        <dbReference type="ARBA" id="ARBA00023015"/>
    </source>
</evidence>